<feature type="compositionally biased region" description="Basic and acidic residues" evidence="1">
    <location>
        <begin position="811"/>
        <end position="827"/>
    </location>
</feature>
<feature type="compositionally biased region" description="Polar residues" evidence="1">
    <location>
        <begin position="477"/>
        <end position="489"/>
    </location>
</feature>
<accession>A0A0G4HTN9</accession>
<feature type="compositionally biased region" description="Basic and acidic residues" evidence="1">
    <location>
        <begin position="988"/>
        <end position="1003"/>
    </location>
</feature>
<dbReference type="AlphaFoldDB" id="A0A0G4HTN9"/>
<sequence>MPLKKASTGKESHAKAQTWQSFAEQSQGLLRDPSNASLEDFSRLVHEFFSLSLNGAPSEALRSEWLASNEILEGFDDFTAFVEDPDAKNELGVQGTVVSVHLKETLGLLFSSLLRKAVASHQLCRSSTSEVESYALLVISKVQLVTASGFLRCCGPSTEKSSLRKKMPPSKRDDSAQTVEEIFLKEIGIQQGWRSWTEIHLSVGMDRAKAVFAQNCQLDAGSQNFTLFCEDDSEMPNVFNVARCDFPWCSVISCEASDSGLRLDLDLMSISKCEEHLEGQWDWLNCWRSTVDPTARSSIFSLFLLTSDAEPIRTFVSKLIGGRRSQVAPARRRVVLASTKQLSSVAPQENPALNEARPDETAPSLLKKRKRFVVASTKPSSDPEGGSDVVENEGSVHGLEQVAQKSKQASILTTKVSTSKTVTASTGSSDRHEKTGTSQVVATLLELHASKVLTTSFLVLLQTLRKPDDAPARCSQEEVQQLDGPSQQKAAKDHSRGRRKDKGAEAKNTASPAEEAAPPIPPQQRKRSDPKADHESKSRESSADGAPHEGQRRSRRKGKGAEAKDTASPAEEAAPPIPSQQRKRSDPKADHESKSRESSADGAPHEGQRRSRRKDKGAEAKDTASPAGEAAPPIPSQQRKRSDPKADHESKSRDSSADGAPVEGQRRSRRKDKGTEAKDTASPAEEAAPPIPSQQRKRFDPKADHESKSRDSSADGAPVEGQRRSRRKDKGTEAKDTASPAEEAAPPIPSQQRKRFDPKADHESKSRDSSADGAPVEGQRRSRRKDKGAEAKDTASPAEEAAPPIPPQQRKRSDPKADHESKPRDSSEDGAPDEGQRRSRRKDKGTDPELQSSEDRPVEDVPSEEVGPSSSAEGLNQIGNLASAAGVTEKKAAPPSLLKRKKKDLSEAPKDLAPTQKKDSVNRSDAQTSLLKRPSRRTSQAAEEAAPTTEKADQSPFRRASVPSVTGFMILQEFDEAVDDIFGKPYRRSLDGRKEKSSPLESRKSKKKSPPRESRKSKGASSPLQLYKKQSIESPLVKPEKPKWQFSFPRQRGKGEKRDLLALPLRDVEILTEEGPSANGFDFLGLVEIKEIQEAPLQTPASVTLGENDLSRLFSLNIGDLKMPAVEQKSPVSKARRPFGKRQKESQVDVDLGETDIELGCFGSEASLDDSVSFGQEHVSEESVPTTRKRKSLPGEDCNLEELIVSTAVQ</sequence>
<feature type="compositionally biased region" description="Basic and acidic residues" evidence="1">
    <location>
        <begin position="904"/>
        <end position="922"/>
    </location>
</feature>
<feature type="compositionally biased region" description="Basic and acidic residues" evidence="1">
    <location>
        <begin position="583"/>
        <end position="609"/>
    </location>
</feature>
<organism evidence="2">
    <name type="scientific">Chromera velia CCMP2878</name>
    <dbReference type="NCBI Taxonomy" id="1169474"/>
    <lineage>
        <taxon>Eukaryota</taxon>
        <taxon>Sar</taxon>
        <taxon>Alveolata</taxon>
        <taxon>Colpodellida</taxon>
        <taxon>Chromeraceae</taxon>
        <taxon>Chromera</taxon>
    </lineage>
</organism>
<feature type="compositionally biased region" description="Low complexity" evidence="1">
    <location>
        <begin position="415"/>
        <end position="428"/>
    </location>
</feature>
<reference evidence="2" key="1">
    <citation type="submission" date="2014-11" db="EMBL/GenBank/DDBJ databases">
        <authorList>
            <person name="Otto D Thomas"/>
            <person name="Naeem Raeece"/>
        </authorList>
    </citation>
    <scope>NUCLEOTIDE SEQUENCE</scope>
</reference>
<feature type="compositionally biased region" description="Low complexity" evidence="1">
    <location>
        <begin position="938"/>
        <end position="949"/>
    </location>
</feature>
<feature type="compositionally biased region" description="Basic and acidic residues" evidence="1">
    <location>
        <begin position="640"/>
        <end position="656"/>
    </location>
</feature>
<feature type="region of interest" description="Disordered" evidence="1">
    <location>
        <begin position="468"/>
        <end position="960"/>
    </location>
</feature>
<gene>
    <name evidence="2" type="ORF">Cvel_8504</name>
</gene>
<protein>
    <submittedName>
        <fullName evidence="2">Uncharacterized protein</fullName>
    </submittedName>
</protein>
<evidence type="ECO:0000313" key="2">
    <source>
        <dbReference type="EMBL" id="CEM47769.1"/>
    </source>
</evidence>
<feature type="region of interest" description="Disordered" evidence="1">
    <location>
        <begin position="340"/>
        <end position="395"/>
    </location>
</feature>
<dbReference type="VEuPathDB" id="CryptoDB:Cvel_8504"/>
<feature type="region of interest" description="Disordered" evidence="1">
    <location>
        <begin position="1172"/>
        <end position="1196"/>
    </location>
</feature>
<feature type="compositionally biased region" description="Basic and acidic residues" evidence="1">
    <location>
        <begin position="697"/>
        <end position="713"/>
    </location>
</feature>
<feature type="region of interest" description="Disordered" evidence="1">
    <location>
        <begin position="415"/>
        <end position="435"/>
    </location>
</feature>
<proteinExistence type="predicted"/>
<feature type="compositionally biased region" description="Basic and acidic residues" evidence="1">
    <location>
        <begin position="754"/>
        <end position="770"/>
    </location>
</feature>
<feature type="region of interest" description="Disordered" evidence="1">
    <location>
        <begin position="1127"/>
        <end position="1148"/>
    </location>
</feature>
<dbReference type="EMBL" id="CDMZ01003832">
    <property type="protein sequence ID" value="CEM47769.1"/>
    <property type="molecule type" value="Genomic_DNA"/>
</dbReference>
<name>A0A0G4HTN9_9ALVE</name>
<feature type="compositionally biased region" description="Basic and acidic residues" evidence="1">
    <location>
        <begin position="526"/>
        <end position="552"/>
    </location>
</feature>
<feature type="compositionally biased region" description="Polar residues" evidence="1">
    <location>
        <begin position="868"/>
        <end position="880"/>
    </location>
</feature>
<evidence type="ECO:0000256" key="1">
    <source>
        <dbReference type="SAM" id="MobiDB-lite"/>
    </source>
</evidence>
<feature type="region of interest" description="Disordered" evidence="1">
    <location>
        <begin position="985"/>
        <end position="1054"/>
    </location>
</feature>